<dbReference type="PANTHER" id="PTHR43643">
    <property type="entry name" value="HISTIDINOL-PHOSPHATE AMINOTRANSFERASE 2"/>
    <property type="match status" value="1"/>
</dbReference>
<evidence type="ECO:0000313" key="11">
    <source>
        <dbReference type="EMBL" id="BBB33238.1"/>
    </source>
</evidence>
<dbReference type="InterPro" id="IPR004839">
    <property type="entry name" value="Aminotransferase_I/II_large"/>
</dbReference>
<dbReference type="HAMAP" id="MF_01023">
    <property type="entry name" value="HisC_aminotrans_2"/>
    <property type="match status" value="1"/>
</dbReference>
<accession>A0A7R6Q0F4</accession>
<dbReference type="Gene3D" id="3.90.1150.10">
    <property type="entry name" value="Aspartate Aminotransferase, domain 1"/>
    <property type="match status" value="1"/>
</dbReference>
<dbReference type="InterPro" id="IPR015421">
    <property type="entry name" value="PyrdxlP-dep_Trfase_major"/>
</dbReference>
<keyword evidence="5 9" id="KW-0032">Aminotransferase</keyword>
<dbReference type="InterPro" id="IPR050106">
    <property type="entry name" value="HistidinolP_aminotransfase"/>
</dbReference>
<evidence type="ECO:0000256" key="7">
    <source>
        <dbReference type="ARBA" id="ARBA00022898"/>
    </source>
</evidence>
<dbReference type="GO" id="GO:0000105">
    <property type="term" value="P:L-histidine biosynthetic process"/>
    <property type="evidence" value="ECO:0007669"/>
    <property type="project" value="UniProtKB-UniRule"/>
</dbReference>
<evidence type="ECO:0000256" key="2">
    <source>
        <dbReference type="ARBA" id="ARBA00005011"/>
    </source>
</evidence>
<dbReference type="KEGG" id="thyd:TTHT_1773"/>
<dbReference type="RefSeq" id="WP_201327543.1">
    <property type="nucleotide sequence ID" value="NZ_AP017470.1"/>
</dbReference>
<keyword evidence="9" id="KW-0368">Histidine biosynthesis</keyword>
<name>A0A7R6Q0F4_9BACT</name>
<evidence type="ECO:0000256" key="4">
    <source>
        <dbReference type="ARBA" id="ARBA00011738"/>
    </source>
</evidence>
<dbReference type="InterPro" id="IPR005861">
    <property type="entry name" value="HisP_aminotrans"/>
</dbReference>
<protein>
    <recommendedName>
        <fullName evidence="9">Histidinol-phosphate aminotransferase</fullName>
        <ecNumber evidence="9">2.6.1.9</ecNumber>
    </recommendedName>
    <alternativeName>
        <fullName evidence="9">Imidazole acetol-phosphate transaminase</fullName>
    </alternativeName>
</protein>
<dbReference type="SUPFAM" id="SSF53383">
    <property type="entry name" value="PLP-dependent transferases"/>
    <property type="match status" value="1"/>
</dbReference>
<keyword evidence="6 9" id="KW-0808">Transferase</keyword>
<dbReference type="AlphaFoldDB" id="A0A7R6Q0F4"/>
<keyword evidence="12" id="KW-1185">Reference proteome</keyword>
<sequence length="367" mass="41841">MTVKQPDYIASLAPYVPGKPIETVAREYGLDPEKIVKLASNENPLGPPEKVTEVLREKIKDIHYYPDGGAYYLREKVASKFNLDPDWIIFGNGSCEIIEYCAKALLDYGEHSIFSEYSFAMYKIATLASNHGYKEIPAKDYRHDLDAFLKAIDDKTKIIYIANPNNPTSTMIKGEELDRFVEKVPDSVLIVLDEAYYEFVDNPDYPDSMKYIKDWRKDNVLILRTFSKIYGLAGLRVGYGFGNPDLIQKIEKVRSPFNLNLLAQEACIAALDCEDHVLKSKEHVKKEKACVVPEIEKMGLRVLAEEGNFIAVDTGKDVEEVFHNMQKKGVIVRPLKGGYNMPTWFRMSFGLREHDEMFLNALKEVLT</sequence>
<dbReference type="EC" id="2.6.1.9" evidence="9"/>
<dbReference type="CDD" id="cd00609">
    <property type="entry name" value="AAT_like"/>
    <property type="match status" value="1"/>
</dbReference>
<dbReference type="UniPathway" id="UPA00031">
    <property type="reaction ID" value="UER00012"/>
</dbReference>
<dbReference type="EMBL" id="AP017470">
    <property type="protein sequence ID" value="BBB33238.1"/>
    <property type="molecule type" value="Genomic_DNA"/>
</dbReference>
<keyword evidence="9" id="KW-0028">Amino-acid biosynthesis</keyword>
<evidence type="ECO:0000256" key="6">
    <source>
        <dbReference type="ARBA" id="ARBA00022679"/>
    </source>
</evidence>
<feature type="modified residue" description="N6-(pyridoxal phosphate)lysine" evidence="9">
    <location>
        <position position="228"/>
    </location>
</feature>
<dbReference type="PANTHER" id="PTHR43643:SF3">
    <property type="entry name" value="HISTIDINOL-PHOSPHATE AMINOTRANSFERASE"/>
    <property type="match status" value="1"/>
</dbReference>
<gene>
    <name evidence="9" type="primary">hisC</name>
    <name evidence="11" type="ORF">TTHT_1773</name>
</gene>
<evidence type="ECO:0000256" key="8">
    <source>
        <dbReference type="ARBA" id="ARBA00047481"/>
    </source>
</evidence>
<comment type="similarity">
    <text evidence="3 9">Belongs to the class-II pyridoxal-phosphate-dependent aminotransferase family. Histidinol-phosphate aminotransferase subfamily.</text>
</comment>
<dbReference type="Pfam" id="PF00155">
    <property type="entry name" value="Aminotran_1_2"/>
    <property type="match status" value="1"/>
</dbReference>
<organism evidence="11 12">
    <name type="scientific">Thermotomaculum hydrothermale</name>
    <dbReference type="NCBI Taxonomy" id="981385"/>
    <lineage>
        <taxon>Bacteria</taxon>
        <taxon>Pseudomonadati</taxon>
        <taxon>Acidobacteriota</taxon>
        <taxon>Holophagae</taxon>
        <taxon>Thermotomaculales</taxon>
        <taxon>Thermotomaculaceae</taxon>
        <taxon>Thermotomaculum</taxon>
    </lineage>
</organism>
<evidence type="ECO:0000256" key="3">
    <source>
        <dbReference type="ARBA" id="ARBA00007970"/>
    </source>
</evidence>
<comment type="catalytic activity">
    <reaction evidence="8 9">
        <text>L-histidinol phosphate + 2-oxoglutarate = 3-(imidazol-4-yl)-2-oxopropyl phosphate + L-glutamate</text>
        <dbReference type="Rhea" id="RHEA:23744"/>
        <dbReference type="ChEBI" id="CHEBI:16810"/>
        <dbReference type="ChEBI" id="CHEBI:29985"/>
        <dbReference type="ChEBI" id="CHEBI:57766"/>
        <dbReference type="ChEBI" id="CHEBI:57980"/>
        <dbReference type="EC" id="2.6.1.9"/>
    </reaction>
</comment>
<comment type="pathway">
    <text evidence="2 9">Amino-acid biosynthesis; L-histidine biosynthesis; L-histidine from 5-phospho-alpha-D-ribose 1-diphosphate: step 7/9.</text>
</comment>
<dbReference type="GO" id="GO:0004400">
    <property type="term" value="F:histidinol-phosphate transaminase activity"/>
    <property type="evidence" value="ECO:0007669"/>
    <property type="project" value="UniProtKB-UniRule"/>
</dbReference>
<evidence type="ECO:0000256" key="9">
    <source>
        <dbReference type="HAMAP-Rule" id="MF_01023"/>
    </source>
</evidence>
<proteinExistence type="inferred from homology"/>
<dbReference type="NCBIfam" id="TIGR01141">
    <property type="entry name" value="hisC"/>
    <property type="match status" value="1"/>
</dbReference>
<evidence type="ECO:0000313" key="12">
    <source>
        <dbReference type="Proteomes" id="UP000595564"/>
    </source>
</evidence>
<dbReference type="GO" id="GO:0030170">
    <property type="term" value="F:pyridoxal phosphate binding"/>
    <property type="evidence" value="ECO:0007669"/>
    <property type="project" value="InterPro"/>
</dbReference>
<evidence type="ECO:0000256" key="5">
    <source>
        <dbReference type="ARBA" id="ARBA00022576"/>
    </source>
</evidence>
<evidence type="ECO:0000256" key="1">
    <source>
        <dbReference type="ARBA" id="ARBA00001933"/>
    </source>
</evidence>
<dbReference type="InterPro" id="IPR015424">
    <property type="entry name" value="PyrdxlP-dep_Trfase"/>
</dbReference>
<comment type="subunit">
    <text evidence="4 9">Homodimer.</text>
</comment>
<reference evidence="11 12" key="1">
    <citation type="journal article" date="2012" name="Extremophiles">
        <title>Thermotomaculum hydrothermale gen. nov., sp. nov., a novel heterotrophic thermophile within the phylum Acidobacteria from a deep-sea hydrothermal vent chimney in the Southern Okinawa Trough.</title>
        <authorList>
            <person name="Izumi H."/>
            <person name="Nunoura T."/>
            <person name="Miyazaki M."/>
            <person name="Mino S."/>
            <person name="Toki T."/>
            <person name="Takai K."/>
            <person name="Sako Y."/>
            <person name="Sawabe T."/>
            <person name="Nakagawa S."/>
        </authorList>
    </citation>
    <scope>NUCLEOTIDE SEQUENCE [LARGE SCALE GENOMIC DNA]</scope>
    <source>
        <strain evidence="11 12">AC55</strain>
    </source>
</reference>
<dbReference type="InterPro" id="IPR015422">
    <property type="entry name" value="PyrdxlP-dep_Trfase_small"/>
</dbReference>
<feature type="domain" description="Aminotransferase class I/classII large" evidence="10">
    <location>
        <begin position="34"/>
        <end position="355"/>
    </location>
</feature>
<comment type="cofactor">
    <cofactor evidence="1 9">
        <name>pyridoxal 5'-phosphate</name>
        <dbReference type="ChEBI" id="CHEBI:597326"/>
    </cofactor>
</comment>
<dbReference type="Proteomes" id="UP000595564">
    <property type="component" value="Chromosome"/>
</dbReference>
<keyword evidence="7 9" id="KW-0663">Pyridoxal phosphate</keyword>
<dbReference type="Gene3D" id="3.40.640.10">
    <property type="entry name" value="Type I PLP-dependent aspartate aminotransferase-like (Major domain)"/>
    <property type="match status" value="1"/>
</dbReference>
<evidence type="ECO:0000259" key="10">
    <source>
        <dbReference type="Pfam" id="PF00155"/>
    </source>
</evidence>